<accession>A0A6C0KCT4</accession>
<dbReference type="EMBL" id="MN740847">
    <property type="protein sequence ID" value="QHU14906.1"/>
    <property type="molecule type" value="Genomic_DNA"/>
</dbReference>
<protein>
    <submittedName>
        <fullName evidence="2">Uncharacterized protein</fullName>
    </submittedName>
</protein>
<dbReference type="AlphaFoldDB" id="A0A6C0KCT4"/>
<sequence length="166" mass="19784">MAEEPKKEECLELKNIKYQTMLLNNNTKIYETTPNTSNIERFLEKELEININKPWTKLGKGSKLKKINEYVISYSNEKDYTEEQTKKLKRYLLSCLERKKLQKTKDVTYCIQTNKILAIPALTFNDNTRKFTLRKNEKKTPKTNNTKNKTTKIRRKKTKIDKNNKE</sequence>
<feature type="compositionally biased region" description="Basic residues" evidence="1">
    <location>
        <begin position="149"/>
        <end position="159"/>
    </location>
</feature>
<organism evidence="2">
    <name type="scientific">viral metagenome</name>
    <dbReference type="NCBI Taxonomy" id="1070528"/>
    <lineage>
        <taxon>unclassified sequences</taxon>
        <taxon>metagenomes</taxon>
        <taxon>organismal metagenomes</taxon>
    </lineage>
</organism>
<reference evidence="2" key="1">
    <citation type="journal article" date="2020" name="Nature">
        <title>Giant virus diversity and host interactions through global metagenomics.</title>
        <authorList>
            <person name="Schulz F."/>
            <person name="Roux S."/>
            <person name="Paez-Espino D."/>
            <person name="Jungbluth S."/>
            <person name="Walsh D.A."/>
            <person name="Denef V.J."/>
            <person name="McMahon K.D."/>
            <person name="Konstantinidis K.T."/>
            <person name="Eloe-Fadrosh E.A."/>
            <person name="Kyrpides N.C."/>
            <person name="Woyke T."/>
        </authorList>
    </citation>
    <scope>NUCLEOTIDE SEQUENCE</scope>
    <source>
        <strain evidence="2">GVMAG-S-1102244-55</strain>
    </source>
</reference>
<feature type="region of interest" description="Disordered" evidence="1">
    <location>
        <begin position="135"/>
        <end position="166"/>
    </location>
</feature>
<evidence type="ECO:0000313" key="2">
    <source>
        <dbReference type="EMBL" id="QHU14906.1"/>
    </source>
</evidence>
<name>A0A6C0KCT4_9ZZZZ</name>
<proteinExistence type="predicted"/>
<evidence type="ECO:0000256" key="1">
    <source>
        <dbReference type="SAM" id="MobiDB-lite"/>
    </source>
</evidence>